<dbReference type="AlphaFoldDB" id="G4VQJ0"/>
<proteinExistence type="predicted"/>
<name>G4VQJ0_SCHMA</name>
<evidence type="ECO:0000313" key="1">
    <source>
        <dbReference type="Proteomes" id="UP000008854"/>
    </source>
</evidence>
<dbReference type="HOGENOM" id="CLU_1798854_0_0_1"/>
<keyword evidence="1" id="KW-1185">Reference proteome</keyword>
<dbReference type="RefSeq" id="XP_018655135.1">
    <property type="nucleotide sequence ID" value="XM_018789721.1"/>
</dbReference>
<dbReference type="KEGG" id="smm:Smp_151270"/>
<accession>G4VQJ0</accession>
<sequence>MLLLSAHLQGFLNHQESPADLQVAVRRSLARLGSVLQTGDTVVQSSSHPNKSKAVVASALVYSLTRTLVQSHEAAISIYAFDSFIIRSQACSENQKFIPRIFLYGDSYISNHINVIQFKSVNSTVYNNVSVEFKITYSLNQIDQ</sequence>
<evidence type="ECO:0000313" key="2">
    <source>
        <dbReference type="WBParaSite" id="Smp_151270.1"/>
    </source>
</evidence>
<protein>
    <submittedName>
        <fullName evidence="2">Uncharacterized protein</fullName>
    </submittedName>
</protein>
<reference evidence="2" key="2">
    <citation type="submission" date="2018-12" db="UniProtKB">
        <authorList>
            <consortium name="WormBaseParasite"/>
        </authorList>
    </citation>
    <scope>IDENTIFICATION</scope>
    <source>
        <strain evidence="2">Puerto Rican</strain>
    </source>
</reference>
<reference evidence="1" key="1">
    <citation type="journal article" date="2012" name="PLoS Negl. Trop. Dis.">
        <title>A systematically improved high quality genome and transcriptome of the human blood fluke Schistosoma mansoni.</title>
        <authorList>
            <person name="Protasio A.V."/>
            <person name="Tsai I.J."/>
            <person name="Babbage A."/>
            <person name="Nichol S."/>
            <person name="Hunt M."/>
            <person name="Aslett M.A."/>
            <person name="De Silva N."/>
            <person name="Velarde G.S."/>
            <person name="Anderson T.J."/>
            <person name="Clark R.C."/>
            <person name="Davidson C."/>
            <person name="Dillon G.P."/>
            <person name="Holroyd N.E."/>
            <person name="LoVerde P.T."/>
            <person name="Lloyd C."/>
            <person name="McQuillan J."/>
            <person name="Oliveira G."/>
            <person name="Otto T.D."/>
            <person name="Parker-Manuel S.J."/>
            <person name="Quail M.A."/>
            <person name="Wilson R.A."/>
            <person name="Zerlotini A."/>
            <person name="Dunne D.W."/>
            <person name="Berriman M."/>
        </authorList>
    </citation>
    <scope>NUCLEOTIDE SEQUENCE [LARGE SCALE GENOMIC DNA]</scope>
    <source>
        <strain evidence="1">Puerto Rican</strain>
    </source>
</reference>
<dbReference type="InParanoid" id="G4VQJ0"/>
<organism evidence="1 2">
    <name type="scientific">Schistosoma mansoni</name>
    <name type="common">Blood fluke</name>
    <dbReference type="NCBI Taxonomy" id="6183"/>
    <lineage>
        <taxon>Eukaryota</taxon>
        <taxon>Metazoa</taxon>
        <taxon>Spiralia</taxon>
        <taxon>Lophotrochozoa</taxon>
        <taxon>Platyhelminthes</taxon>
        <taxon>Trematoda</taxon>
        <taxon>Digenea</taxon>
        <taxon>Strigeidida</taxon>
        <taxon>Schistosomatoidea</taxon>
        <taxon>Schistosomatidae</taxon>
        <taxon>Schistosoma</taxon>
    </lineage>
</organism>
<dbReference type="WBParaSite" id="Smp_151270.1">
    <property type="protein sequence ID" value="Smp_151270.1"/>
    <property type="gene ID" value="Smp_151270"/>
</dbReference>
<dbReference type="CTD" id="8342800"/>
<dbReference type="Proteomes" id="UP000008854">
    <property type="component" value="Unassembled WGS sequence"/>
</dbReference>
<dbReference type="GeneID" id="8342800"/>